<dbReference type="Gene3D" id="3.40.50.720">
    <property type="entry name" value="NAD(P)-binding Rossmann-like Domain"/>
    <property type="match status" value="1"/>
</dbReference>
<dbReference type="Proteomes" id="UP000250434">
    <property type="component" value="Chromosome"/>
</dbReference>
<organism evidence="2 3">
    <name type="scientific">Amycolatopsis albispora</name>
    <dbReference type="NCBI Taxonomy" id="1804986"/>
    <lineage>
        <taxon>Bacteria</taxon>
        <taxon>Bacillati</taxon>
        <taxon>Actinomycetota</taxon>
        <taxon>Actinomycetes</taxon>
        <taxon>Pseudonocardiales</taxon>
        <taxon>Pseudonocardiaceae</taxon>
        <taxon>Amycolatopsis</taxon>
    </lineage>
</organism>
<dbReference type="PANTHER" id="PTHR12126:SF11">
    <property type="entry name" value="NADH DEHYDROGENASE [UBIQUINONE] 1 ALPHA SUBCOMPLEX SUBUNIT 9, MITOCHONDRIAL"/>
    <property type="match status" value="1"/>
</dbReference>
<dbReference type="Pfam" id="PF13460">
    <property type="entry name" value="NAD_binding_10"/>
    <property type="match status" value="1"/>
</dbReference>
<evidence type="ECO:0000313" key="3">
    <source>
        <dbReference type="Proteomes" id="UP000250434"/>
    </source>
</evidence>
<reference evidence="2 3" key="1">
    <citation type="submission" date="2016-04" db="EMBL/GenBank/DDBJ databases">
        <title>Complete genome sequence and analysis of deep-sea sediment isolate, Amycolatopsis sp. WP1.</title>
        <authorList>
            <person name="Wang H."/>
            <person name="Chen S."/>
            <person name="Wu Q."/>
        </authorList>
    </citation>
    <scope>NUCLEOTIDE SEQUENCE [LARGE SCALE GENOMIC DNA]</scope>
    <source>
        <strain evidence="2 3">WP1</strain>
    </source>
</reference>
<dbReference type="AlphaFoldDB" id="A0A344L9P8"/>
<dbReference type="PANTHER" id="PTHR12126">
    <property type="entry name" value="NADH-UBIQUINONE OXIDOREDUCTASE 39 KDA SUBUNIT-RELATED"/>
    <property type="match status" value="1"/>
</dbReference>
<dbReference type="OrthoDB" id="9771302at2"/>
<sequence length="247" mass="26493">MTNQILVTGGTGRLGRALVPQLLSDGHAVRVLSRKPPSDERTWRGDLLTGEGLEQAVDGVGVIIHCATGNGRADIAGTRNLIQAAARAGRPHLVYVSIVGVGQVDLAYYRAKLACEQLVERSALPWTIQRTTQFHELIVWMCTSQRWLPMIVMPSGVSFQPVDAGEVAARLARLAGAPPAGRVPDMGGPEVRPAAELARAYARSRASRRPVVSLPMPGAGIRGYREGGHLTPEHADGRITFEQFLAA</sequence>
<evidence type="ECO:0000313" key="2">
    <source>
        <dbReference type="EMBL" id="AXB44772.1"/>
    </source>
</evidence>
<feature type="domain" description="NAD(P)-binding" evidence="1">
    <location>
        <begin position="9"/>
        <end position="134"/>
    </location>
</feature>
<dbReference type="RefSeq" id="WP_113694030.1">
    <property type="nucleotide sequence ID" value="NZ_CP015163.1"/>
</dbReference>
<dbReference type="SUPFAM" id="SSF51735">
    <property type="entry name" value="NAD(P)-binding Rossmann-fold domains"/>
    <property type="match status" value="1"/>
</dbReference>
<evidence type="ECO:0000259" key="1">
    <source>
        <dbReference type="Pfam" id="PF13460"/>
    </source>
</evidence>
<proteinExistence type="predicted"/>
<protein>
    <submittedName>
        <fullName evidence="2">NmrA family transcriptional regulator</fullName>
    </submittedName>
</protein>
<dbReference type="GO" id="GO:0044877">
    <property type="term" value="F:protein-containing complex binding"/>
    <property type="evidence" value="ECO:0007669"/>
    <property type="project" value="TreeGrafter"/>
</dbReference>
<keyword evidence="3" id="KW-1185">Reference proteome</keyword>
<name>A0A344L9P8_9PSEU</name>
<dbReference type="InterPro" id="IPR051207">
    <property type="entry name" value="ComplexI_NDUFA9_subunit"/>
</dbReference>
<dbReference type="EMBL" id="CP015163">
    <property type="protein sequence ID" value="AXB44772.1"/>
    <property type="molecule type" value="Genomic_DNA"/>
</dbReference>
<accession>A0A344L9P8</accession>
<gene>
    <name evidence="2" type="ORF">A4R43_21595</name>
</gene>
<dbReference type="InterPro" id="IPR036291">
    <property type="entry name" value="NAD(P)-bd_dom_sf"/>
</dbReference>
<dbReference type="KEGG" id="aab:A4R43_21595"/>
<dbReference type="InterPro" id="IPR016040">
    <property type="entry name" value="NAD(P)-bd_dom"/>
</dbReference>